<evidence type="ECO:0000259" key="1">
    <source>
        <dbReference type="Pfam" id="PF04053"/>
    </source>
</evidence>
<dbReference type="Gene3D" id="1.25.40.470">
    <property type="match status" value="1"/>
</dbReference>
<dbReference type="GO" id="GO:0005198">
    <property type="term" value="F:structural molecule activity"/>
    <property type="evidence" value="ECO:0007669"/>
    <property type="project" value="InterPro"/>
</dbReference>
<dbReference type="InterPro" id="IPR006692">
    <property type="entry name" value="Beta-prop_COPA/B_2nd"/>
</dbReference>
<feature type="domain" description="COPA/B second beta-propeller" evidence="1">
    <location>
        <begin position="137"/>
        <end position="228"/>
    </location>
</feature>
<dbReference type="EMBL" id="JARJCW010000001">
    <property type="protein sequence ID" value="KAJ7229929.1"/>
    <property type="molecule type" value="Genomic_DNA"/>
</dbReference>
<dbReference type="GO" id="GO:0030117">
    <property type="term" value="C:membrane coat"/>
    <property type="evidence" value="ECO:0007669"/>
    <property type="project" value="InterPro"/>
</dbReference>
<dbReference type="InterPro" id="IPR056176">
    <property type="entry name" value="TPR_COPA_B"/>
</dbReference>
<dbReference type="Pfam" id="PF04053">
    <property type="entry name" value="B-prop_COPA_B_2nd"/>
    <property type="match status" value="1"/>
</dbReference>
<proteinExistence type="predicted"/>
<dbReference type="AlphaFoldDB" id="A0AAD6YUC1"/>
<keyword evidence="4" id="KW-1185">Reference proteome</keyword>
<dbReference type="Proteomes" id="UP001219525">
    <property type="component" value="Unassembled WGS sequence"/>
</dbReference>
<evidence type="ECO:0000313" key="3">
    <source>
        <dbReference type="EMBL" id="KAJ7229929.1"/>
    </source>
</evidence>
<evidence type="ECO:0000259" key="2">
    <source>
        <dbReference type="Pfam" id="PF23953"/>
    </source>
</evidence>
<dbReference type="GO" id="GO:0016192">
    <property type="term" value="P:vesicle-mediated transport"/>
    <property type="evidence" value="ECO:0007669"/>
    <property type="project" value="InterPro"/>
</dbReference>
<organism evidence="3 4">
    <name type="scientific">Mycena pura</name>
    <dbReference type="NCBI Taxonomy" id="153505"/>
    <lineage>
        <taxon>Eukaryota</taxon>
        <taxon>Fungi</taxon>
        <taxon>Dikarya</taxon>
        <taxon>Basidiomycota</taxon>
        <taxon>Agaricomycotina</taxon>
        <taxon>Agaricomycetes</taxon>
        <taxon>Agaricomycetidae</taxon>
        <taxon>Agaricales</taxon>
        <taxon>Marasmiineae</taxon>
        <taxon>Mycenaceae</taxon>
        <taxon>Mycena</taxon>
    </lineage>
</organism>
<sequence>MDKIRMDVVEVEEQMQKIQKVEWTTCRRRLRTRAFVTDSKTAVLTPFWDQNVVEVVEEQMQQRSSGQRADAARECPRRLGATSHIPSTCPGYMITLKTLTTLYSNETMAPPTLQPRSRSQDLTLPTATSIKSSLRSAWSGTGSLVAITCDDSFYILRFNRDAYNDALAKGVEITDEGVEEAFEVVADASETVKTAKWMGDCFIYMTATNRLAYFVRNKSYSIRPFDTYALSSGVVEYQTAVLRDDMDRAADILPALPEDRLKKVARFLEGKDLKELALHDHDHKFDSALQTADLDAALDIARAVPEVEAELKWKSLGDRALAVWRFELARECFTKSNDLTLDAPASEAALFARTQWSRMPTWRLKKRPKIATTVTHPKNHADLFEKGCKDLLAREQGLEPSISASGQTGDGVLV</sequence>
<protein>
    <submittedName>
        <fullName evidence="3">Coatomer WD associated region-domain-containing protein</fullName>
    </submittedName>
</protein>
<feature type="domain" description="COPA/B TPR" evidence="2">
    <location>
        <begin position="237"/>
        <end position="339"/>
    </location>
</feature>
<reference evidence="3" key="1">
    <citation type="submission" date="2023-03" db="EMBL/GenBank/DDBJ databases">
        <title>Massive genome expansion in bonnet fungi (Mycena s.s.) driven by repeated elements and novel gene families across ecological guilds.</title>
        <authorList>
            <consortium name="Lawrence Berkeley National Laboratory"/>
            <person name="Harder C.B."/>
            <person name="Miyauchi S."/>
            <person name="Viragh M."/>
            <person name="Kuo A."/>
            <person name="Thoen E."/>
            <person name="Andreopoulos B."/>
            <person name="Lu D."/>
            <person name="Skrede I."/>
            <person name="Drula E."/>
            <person name="Henrissat B."/>
            <person name="Morin E."/>
            <person name="Kohler A."/>
            <person name="Barry K."/>
            <person name="LaButti K."/>
            <person name="Morin E."/>
            <person name="Salamov A."/>
            <person name="Lipzen A."/>
            <person name="Mereny Z."/>
            <person name="Hegedus B."/>
            <person name="Baldrian P."/>
            <person name="Stursova M."/>
            <person name="Weitz H."/>
            <person name="Taylor A."/>
            <person name="Grigoriev I.V."/>
            <person name="Nagy L.G."/>
            <person name="Martin F."/>
            <person name="Kauserud H."/>
        </authorList>
    </citation>
    <scope>NUCLEOTIDE SEQUENCE</scope>
    <source>
        <strain evidence="3">9144</strain>
    </source>
</reference>
<name>A0AAD6YUC1_9AGAR</name>
<gene>
    <name evidence="3" type="ORF">GGX14DRAFT_581635</name>
</gene>
<comment type="caution">
    <text evidence="3">The sequence shown here is derived from an EMBL/GenBank/DDBJ whole genome shotgun (WGS) entry which is preliminary data.</text>
</comment>
<accession>A0AAD6YUC1</accession>
<dbReference type="GO" id="GO:0006886">
    <property type="term" value="P:intracellular protein transport"/>
    <property type="evidence" value="ECO:0007669"/>
    <property type="project" value="InterPro"/>
</dbReference>
<dbReference type="Pfam" id="PF23953">
    <property type="entry name" value="TPR_COPA_B"/>
    <property type="match status" value="1"/>
</dbReference>
<evidence type="ECO:0000313" key="4">
    <source>
        <dbReference type="Proteomes" id="UP001219525"/>
    </source>
</evidence>